<dbReference type="EMBL" id="BAAAHQ010000024">
    <property type="protein sequence ID" value="GAA0938049.1"/>
    <property type="molecule type" value="Genomic_DNA"/>
</dbReference>
<accession>A0ABP4APR5</accession>
<feature type="compositionally biased region" description="Low complexity" evidence="7">
    <location>
        <begin position="453"/>
        <end position="465"/>
    </location>
</feature>
<dbReference type="PRINTS" id="PR01437">
    <property type="entry name" value="NUOXDRDTASE4"/>
</dbReference>
<gene>
    <name evidence="10" type="ORF">GCM10009560_47770</name>
</gene>
<feature type="compositionally biased region" description="Basic and acidic residues" evidence="7">
    <location>
        <begin position="480"/>
        <end position="490"/>
    </location>
</feature>
<organism evidence="10 11">
    <name type="scientific">Nonomuraea longicatena</name>
    <dbReference type="NCBI Taxonomy" id="83682"/>
    <lineage>
        <taxon>Bacteria</taxon>
        <taxon>Bacillati</taxon>
        <taxon>Actinomycetota</taxon>
        <taxon>Actinomycetes</taxon>
        <taxon>Streptosporangiales</taxon>
        <taxon>Streptosporangiaceae</taxon>
        <taxon>Nonomuraea</taxon>
    </lineage>
</organism>
<dbReference type="InterPro" id="IPR010227">
    <property type="entry name" value="NADH_Q_OxRdtase_chainM/4"/>
</dbReference>
<evidence type="ECO:0000256" key="4">
    <source>
        <dbReference type="ARBA" id="ARBA00022989"/>
    </source>
</evidence>
<feature type="transmembrane region" description="Helical" evidence="8">
    <location>
        <begin position="418"/>
        <end position="440"/>
    </location>
</feature>
<keyword evidence="5 8" id="KW-0472">Membrane</keyword>
<feature type="transmembrane region" description="Helical" evidence="8">
    <location>
        <begin position="28"/>
        <end position="48"/>
    </location>
</feature>
<feature type="transmembrane region" description="Helical" evidence="8">
    <location>
        <begin position="306"/>
        <end position="327"/>
    </location>
</feature>
<evidence type="ECO:0000256" key="8">
    <source>
        <dbReference type="SAM" id="Phobius"/>
    </source>
</evidence>
<dbReference type="PANTHER" id="PTHR43507:SF1">
    <property type="entry name" value="NADH-UBIQUINONE OXIDOREDUCTASE CHAIN 4"/>
    <property type="match status" value="1"/>
</dbReference>
<keyword evidence="11" id="KW-1185">Reference proteome</keyword>
<evidence type="ECO:0000256" key="3">
    <source>
        <dbReference type="ARBA" id="ARBA00022692"/>
    </source>
</evidence>
<feature type="compositionally biased region" description="Gly residues" evidence="7">
    <location>
        <begin position="549"/>
        <end position="558"/>
    </location>
</feature>
<feature type="region of interest" description="Disordered" evidence="7">
    <location>
        <begin position="449"/>
        <end position="558"/>
    </location>
</feature>
<reference evidence="11" key="1">
    <citation type="journal article" date="2019" name="Int. J. Syst. Evol. Microbiol.">
        <title>The Global Catalogue of Microorganisms (GCM) 10K type strain sequencing project: providing services to taxonomists for standard genome sequencing and annotation.</title>
        <authorList>
            <consortium name="The Broad Institute Genomics Platform"/>
            <consortium name="The Broad Institute Genome Sequencing Center for Infectious Disease"/>
            <person name="Wu L."/>
            <person name="Ma J."/>
        </authorList>
    </citation>
    <scope>NUCLEOTIDE SEQUENCE [LARGE SCALE GENOMIC DNA]</scope>
    <source>
        <strain evidence="11">JCM 11136</strain>
    </source>
</reference>
<evidence type="ECO:0000313" key="11">
    <source>
        <dbReference type="Proteomes" id="UP001501578"/>
    </source>
</evidence>
<protein>
    <recommendedName>
        <fullName evidence="9">NADH:quinone oxidoreductase/Mrp antiporter transmembrane domain-containing protein</fullName>
    </recommendedName>
</protein>
<keyword evidence="4 8" id="KW-1133">Transmembrane helix</keyword>
<evidence type="ECO:0000313" key="10">
    <source>
        <dbReference type="EMBL" id="GAA0938049.1"/>
    </source>
</evidence>
<feature type="transmembrane region" description="Helical" evidence="8">
    <location>
        <begin position="706"/>
        <end position="725"/>
    </location>
</feature>
<evidence type="ECO:0000256" key="5">
    <source>
        <dbReference type="ARBA" id="ARBA00023136"/>
    </source>
</evidence>
<comment type="similarity">
    <text evidence="2">Belongs to the complex I subunit 4 family.</text>
</comment>
<dbReference type="NCBIfam" id="TIGR01972">
    <property type="entry name" value="NDH_I_M"/>
    <property type="match status" value="1"/>
</dbReference>
<evidence type="ECO:0000259" key="9">
    <source>
        <dbReference type="Pfam" id="PF00361"/>
    </source>
</evidence>
<dbReference type="Proteomes" id="UP001501578">
    <property type="component" value="Unassembled WGS sequence"/>
</dbReference>
<feature type="domain" description="NADH:quinone oxidoreductase/Mrp antiporter transmembrane" evidence="9">
    <location>
        <begin position="132"/>
        <end position="412"/>
    </location>
</feature>
<name>A0ABP4APR5_9ACTN</name>
<comment type="subcellular location">
    <subcellularLocation>
        <location evidence="1">Endomembrane system</location>
        <topology evidence="1">Multi-pass membrane protein</topology>
    </subcellularLocation>
    <subcellularLocation>
        <location evidence="6">Membrane</location>
        <topology evidence="6">Multi-pass membrane protein</topology>
    </subcellularLocation>
</comment>
<feature type="compositionally biased region" description="Low complexity" evidence="7">
    <location>
        <begin position="519"/>
        <end position="534"/>
    </location>
</feature>
<feature type="compositionally biased region" description="Low complexity" evidence="7">
    <location>
        <begin position="616"/>
        <end position="629"/>
    </location>
</feature>
<feature type="transmembrane region" description="Helical" evidence="8">
    <location>
        <begin position="114"/>
        <end position="132"/>
    </location>
</feature>
<keyword evidence="3 6" id="KW-0812">Transmembrane</keyword>
<feature type="transmembrane region" description="Helical" evidence="8">
    <location>
        <begin position="82"/>
        <end position="102"/>
    </location>
</feature>
<feature type="transmembrane region" description="Helical" evidence="8">
    <location>
        <begin position="168"/>
        <end position="188"/>
    </location>
</feature>
<dbReference type="Pfam" id="PF00361">
    <property type="entry name" value="Proton_antipo_M"/>
    <property type="match status" value="1"/>
</dbReference>
<evidence type="ECO:0000256" key="6">
    <source>
        <dbReference type="RuleBase" id="RU000320"/>
    </source>
</evidence>
<evidence type="ECO:0000256" key="2">
    <source>
        <dbReference type="ARBA" id="ARBA00009025"/>
    </source>
</evidence>
<feature type="transmembrane region" description="Helical" evidence="8">
    <location>
        <begin position="273"/>
        <end position="294"/>
    </location>
</feature>
<feature type="transmembrane region" description="Helical" evidence="8">
    <location>
        <begin position="333"/>
        <end position="353"/>
    </location>
</feature>
<dbReference type="InterPro" id="IPR001750">
    <property type="entry name" value="ND/Mrp_TM"/>
</dbReference>
<dbReference type="PANTHER" id="PTHR43507">
    <property type="entry name" value="NADH-UBIQUINONE OXIDOREDUCTASE CHAIN 4"/>
    <property type="match status" value="1"/>
</dbReference>
<feature type="transmembrane region" description="Helical" evidence="8">
    <location>
        <begin position="208"/>
        <end position="224"/>
    </location>
</feature>
<comment type="caution">
    <text evidence="10">The sequence shown here is derived from an EMBL/GenBank/DDBJ whole genome shotgun (WGS) entry which is preliminary data.</text>
</comment>
<sequence length="745" mass="75020">MNWLPAALLAVPLLGALPVLSPALRTSLRLYGLIVSGVVLALAVVMVAAFDYGQAARMQFTLDLPWIPGLGIRFHLGVDGISLPLIALTALLTFLCFAYLCVGGGRLLRSRPRALVFTLLVLEVGMIGTFLALDLLLFFVFFEIVLIPMYFLIAVWGGQARRAAAFKFILYTLLGSVVMLLGLLYLWAQTGTLDIVELAAQHGAGMPRAVQTTAFIAIAIGLAVKTPMWPLHTWLPDAHTEAPTVGSVLLAGVLLKMGTYGFARIAIPVLPEGAAAVAPWLGVFAVVGIIYGALACLAQRDLKRMIAYSSVGHMGFVLLGFATLTTVGINGALFANVAHGLITGLLFFAAGAIKERYGTVDMSAIGGGMLATVPRLGSVLTFAAVASLGLPGLAGFWGEMLALLGAFQPAEILPRGLFLVYMVIGGLGAVLTAAYFLLMLSRVTHGVPSRPETVTVGATGPAGAGERLAPGRAGVGEGAVGDRPEVRAGEEPGPAMAGGREGASPGVDEEAGGTVRDVSASSSAGTARATSASTPDGAGETTSASSSSGAGGDLPAGSGVGAGGGFPAGSGVGAGGGFPAGSGVGAGGGFPAGSRAGAADDLPARSRVGAGGDLPAGSSAVSRAEVSARLPAGEHGPAEEHGPAGPEGTGGASGNDHSMADQRLDVGEAGNRPDAGEAAVGGEAGDERLAVAVSDRVGGRLPDIRGYELVAWVPLIALTLLFGLWPKLLLSLTTPAVQALLGVGP</sequence>
<feature type="region of interest" description="Disordered" evidence="7">
    <location>
        <begin position="603"/>
        <end position="659"/>
    </location>
</feature>
<evidence type="ECO:0000256" key="7">
    <source>
        <dbReference type="SAM" id="MobiDB-lite"/>
    </source>
</evidence>
<proteinExistence type="inferred from homology"/>
<dbReference type="InterPro" id="IPR003918">
    <property type="entry name" value="NADH_UbQ_OxRdtase"/>
</dbReference>
<evidence type="ECO:0000256" key="1">
    <source>
        <dbReference type="ARBA" id="ARBA00004127"/>
    </source>
</evidence>
<feature type="transmembrane region" description="Helical" evidence="8">
    <location>
        <begin position="379"/>
        <end position="398"/>
    </location>
</feature>
<feature type="transmembrane region" description="Helical" evidence="8">
    <location>
        <begin position="138"/>
        <end position="156"/>
    </location>
</feature>
<dbReference type="RefSeq" id="WP_343952203.1">
    <property type="nucleotide sequence ID" value="NZ_BAAAHQ010000024.1"/>
</dbReference>
<feature type="transmembrane region" description="Helical" evidence="8">
    <location>
        <begin position="245"/>
        <end position="267"/>
    </location>
</feature>